<sequence length="59" mass="6856">MYPFYIGKEKVCILSWKPSVNDVFKDGKTNKWYRVTTVMGGRGRICCGRETIAPGRYDY</sequence>
<organism evidence="1 2">
    <name type="scientific">Lysinibacillus parviboronicapiens</name>
    <dbReference type="NCBI Taxonomy" id="436516"/>
    <lineage>
        <taxon>Bacteria</taxon>
        <taxon>Bacillati</taxon>
        <taxon>Bacillota</taxon>
        <taxon>Bacilli</taxon>
        <taxon>Bacillales</taxon>
        <taxon>Bacillaceae</taxon>
        <taxon>Lysinibacillus</taxon>
    </lineage>
</organism>
<keyword evidence="2" id="KW-1185">Reference proteome</keyword>
<comment type="caution">
    <text evidence="1">The sequence shown here is derived from an EMBL/GenBank/DDBJ whole genome shotgun (WGS) entry which is preliminary data.</text>
</comment>
<accession>A0ABV2PMM4</accession>
<reference evidence="1 2" key="1">
    <citation type="submission" date="2024-06" db="EMBL/GenBank/DDBJ databases">
        <title>Sorghum-associated microbial communities from plants grown in Nebraska, USA.</title>
        <authorList>
            <person name="Schachtman D."/>
        </authorList>
    </citation>
    <scope>NUCLEOTIDE SEQUENCE [LARGE SCALE GENOMIC DNA]</scope>
    <source>
        <strain evidence="1 2">736</strain>
    </source>
</reference>
<dbReference type="EMBL" id="JBEPSB010000018">
    <property type="protein sequence ID" value="MET4562198.1"/>
    <property type="molecule type" value="Genomic_DNA"/>
</dbReference>
<name>A0ABV2PMM4_9BACI</name>
<evidence type="ECO:0000313" key="2">
    <source>
        <dbReference type="Proteomes" id="UP001549363"/>
    </source>
</evidence>
<gene>
    <name evidence="1" type="ORF">ABIA69_003384</name>
</gene>
<evidence type="ECO:0000313" key="1">
    <source>
        <dbReference type="EMBL" id="MET4562198.1"/>
    </source>
</evidence>
<dbReference type="RefSeq" id="WP_354472381.1">
    <property type="nucleotide sequence ID" value="NZ_JBEPSB010000018.1"/>
</dbReference>
<protein>
    <submittedName>
        <fullName evidence="1">Uncharacterized protein</fullName>
    </submittedName>
</protein>
<proteinExistence type="predicted"/>
<dbReference type="Proteomes" id="UP001549363">
    <property type="component" value="Unassembled WGS sequence"/>
</dbReference>